<reference evidence="2" key="1">
    <citation type="journal article" date="2023" name="Front. Plant Sci.">
        <title>Chromosomal-level genome assembly of Melastoma candidum provides insights into trichome evolution.</title>
        <authorList>
            <person name="Zhong Y."/>
            <person name="Wu W."/>
            <person name="Sun C."/>
            <person name="Zou P."/>
            <person name="Liu Y."/>
            <person name="Dai S."/>
            <person name="Zhou R."/>
        </authorList>
    </citation>
    <scope>NUCLEOTIDE SEQUENCE [LARGE SCALE GENOMIC DNA]</scope>
</reference>
<gene>
    <name evidence="1" type="ORF">MLD38_035792</name>
</gene>
<dbReference type="EMBL" id="CM042890">
    <property type="protein sequence ID" value="KAI4310842.1"/>
    <property type="molecule type" value="Genomic_DNA"/>
</dbReference>
<organism evidence="1 2">
    <name type="scientific">Melastoma candidum</name>
    <dbReference type="NCBI Taxonomy" id="119954"/>
    <lineage>
        <taxon>Eukaryota</taxon>
        <taxon>Viridiplantae</taxon>
        <taxon>Streptophyta</taxon>
        <taxon>Embryophyta</taxon>
        <taxon>Tracheophyta</taxon>
        <taxon>Spermatophyta</taxon>
        <taxon>Magnoliopsida</taxon>
        <taxon>eudicotyledons</taxon>
        <taxon>Gunneridae</taxon>
        <taxon>Pentapetalae</taxon>
        <taxon>rosids</taxon>
        <taxon>malvids</taxon>
        <taxon>Myrtales</taxon>
        <taxon>Melastomataceae</taxon>
        <taxon>Melastomatoideae</taxon>
        <taxon>Melastomateae</taxon>
        <taxon>Melastoma</taxon>
    </lineage>
</organism>
<protein>
    <submittedName>
        <fullName evidence="1">Uncharacterized protein</fullName>
    </submittedName>
</protein>
<name>A0ACB9LIW8_9MYRT</name>
<accession>A0ACB9LIW8</accession>
<proteinExistence type="predicted"/>
<dbReference type="Proteomes" id="UP001057402">
    <property type="component" value="Chromosome 11"/>
</dbReference>
<comment type="caution">
    <text evidence="1">The sequence shown here is derived from an EMBL/GenBank/DDBJ whole genome shotgun (WGS) entry which is preliminary data.</text>
</comment>
<sequence>MEEEDVDLQLDEMELVAAAAGYYYHALLTTSSPRYSFPNGLKFMSQVVDFSDDLFRDTFRMDKRVFHSLCATLRRHRSLRDTAGVMIEEQVAIFLNVIGHNERNRVVQERFRHSGETISRYFNLVLRAVKSLSREVLVPPHFSTPDEILRSRRFNPYFKDCIGAIGSMHIPAHVPTKDQSRFRDKKGHLMQNILAACTFDMQFIFVSPGWEGSADDSRVLRAVLTDPGQNFPPIPDGKYYLVNMGYSNTDQFVAPYVGTRYHVREFKGANRLPWNSKELFNHRHSSLGIAIRKSFEALKTRFPILRVAPQYAFHIQRDIVIAACVLHNYIKREEGDDWLFLRINELASEEFDYSDSQPDAQSDSPVQVDFASSRRESIAAAMWDDFAGSTVVLSPFTQILSCVNPNDKLSSFILRVR</sequence>
<evidence type="ECO:0000313" key="1">
    <source>
        <dbReference type="EMBL" id="KAI4310842.1"/>
    </source>
</evidence>
<keyword evidence="2" id="KW-1185">Reference proteome</keyword>
<evidence type="ECO:0000313" key="2">
    <source>
        <dbReference type="Proteomes" id="UP001057402"/>
    </source>
</evidence>